<dbReference type="GO" id="GO:0036440">
    <property type="term" value="F:citrate synthase activity"/>
    <property type="evidence" value="ECO:0007669"/>
    <property type="project" value="UniProtKB-EC"/>
</dbReference>
<accession>A0AAU8DJA4</accession>
<evidence type="ECO:0000256" key="3">
    <source>
        <dbReference type="ARBA" id="ARBA00012972"/>
    </source>
</evidence>
<dbReference type="PROSITE" id="PS00480">
    <property type="entry name" value="CITRATE_SYNTHASE"/>
    <property type="match status" value="1"/>
</dbReference>
<dbReference type="InterPro" id="IPR002020">
    <property type="entry name" value="Citrate_synthase"/>
</dbReference>
<dbReference type="EMBL" id="CP159218">
    <property type="protein sequence ID" value="XCG62252.1"/>
    <property type="molecule type" value="Genomic_DNA"/>
</dbReference>
<evidence type="ECO:0000259" key="6">
    <source>
        <dbReference type="Pfam" id="PF12728"/>
    </source>
</evidence>
<organism evidence="7">
    <name type="scientific">Nakamurella sp. A5-74</name>
    <dbReference type="NCBI Taxonomy" id="3158264"/>
    <lineage>
        <taxon>Bacteria</taxon>
        <taxon>Bacillati</taxon>
        <taxon>Actinomycetota</taxon>
        <taxon>Actinomycetes</taxon>
        <taxon>Nakamurellales</taxon>
        <taxon>Nakamurellaceae</taxon>
        <taxon>Nakamurella</taxon>
    </lineage>
</organism>
<dbReference type="EC" id="2.3.3.16" evidence="3"/>
<dbReference type="PANTHER" id="PTHR11739">
    <property type="entry name" value="CITRATE SYNTHASE"/>
    <property type="match status" value="1"/>
</dbReference>
<comment type="similarity">
    <text evidence="2 5">Belongs to the citrate synthase family.</text>
</comment>
<name>A0AAU8DJA4_9ACTN</name>
<dbReference type="GO" id="GO:0006099">
    <property type="term" value="P:tricarboxylic acid cycle"/>
    <property type="evidence" value="ECO:0007669"/>
    <property type="project" value="TreeGrafter"/>
</dbReference>
<evidence type="ECO:0000256" key="2">
    <source>
        <dbReference type="ARBA" id="ARBA00010566"/>
    </source>
</evidence>
<dbReference type="AlphaFoldDB" id="A0AAU8DJA4"/>
<dbReference type="PRINTS" id="PR00143">
    <property type="entry name" value="CITRTSNTHASE"/>
</dbReference>
<sequence>MDTAPAVAPLPDHLSTAQVAKLLGIKRETVYAYVSRGLLPRVTIPGRRGSWFRSDQVEALQRNASRPVHSGLAERIRTRITLLTDDAQYYRGLDVRELADTRSFPEVCALLWESGAVHIPVVAENSQPSADPMMRPIDVIRAALGLDAARQTVRGDLSRDGVVRTAGEHIGAAVAALPLLGRPLGRRKHQLDPVTAGLWPRLTRQRADPHRLAVLRAALVLLADHELAASTTAARVAASVRTDISGVMLAALGAMDSPLHGGAPATARRLLQEAVRDPDAVISTHLAENRRPAGFGHLVYREQDPRAEHLLAGIRVLPGIDAHLRSVSTRLVDEWRTRRGWFPNTDFALALFAEATQQRDGAGEAVFTIARLAGWTAHALEEYQEEPMRFRLHAVYVGPRPGDR</sequence>
<dbReference type="GO" id="GO:0005829">
    <property type="term" value="C:cytosol"/>
    <property type="evidence" value="ECO:0007669"/>
    <property type="project" value="TreeGrafter"/>
</dbReference>
<dbReference type="InterPro" id="IPR036969">
    <property type="entry name" value="Citrate_synthase_sf"/>
</dbReference>
<dbReference type="InterPro" id="IPR016143">
    <property type="entry name" value="Citrate_synth-like_sm_a-sub"/>
</dbReference>
<dbReference type="InterPro" id="IPR009061">
    <property type="entry name" value="DNA-bd_dom_put_sf"/>
</dbReference>
<dbReference type="Pfam" id="PF12728">
    <property type="entry name" value="HTH_17"/>
    <property type="match status" value="1"/>
</dbReference>
<proteinExistence type="inferred from homology"/>
<comment type="pathway">
    <text evidence="1">Carbohydrate metabolism; tricarboxylic acid cycle.</text>
</comment>
<feature type="domain" description="Helix-turn-helix" evidence="6">
    <location>
        <begin position="14"/>
        <end position="59"/>
    </location>
</feature>
<reference evidence="7" key="1">
    <citation type="submission" date="2024-05" db="EMBL/GenBank/DDBJ databases">
        <authorList>
            <person name="Cai S.Y."/>
            <person name="Jin L.M."/>
            <person name="Li H.R."/>
        </authorList>
    </citation>
    <scope>NUCLEOTIDE SEQUENCE</scope>
    <source>
        <strain evidence="7">A5-74</strain>
    </source>
</reference>
<dbReference type="RefSeq" id="WP_353647867.1">
    <property type="nucleotide sequence ID" value="NZ_CP159218.1"/>
</dbReference>
<protein>
    <recommendedName>
        <fullName evidence="3">citrate synthase (unknown stereospecificity)</fullName>
        <ecNumber evidence="3">2.3.3.16</ecNumber>
    </recommendedName>
</protein>
<dbReference type="InterPro" id="IPR041657">
    <property type="entry name" value="HTH_17"/>
</dbReference>
<dbReference type="InterPro" id="IPR016142">
    <property type="entry name" value="Citrate_synth-like_lrg_a-sub"/>
</dbReference>
<dbReference type="SUPFAM" id="SSF48256">
    <property type="entry name" value="Citrate synthase"/>
    <property type="match status" value="1"/>
</dbReference>
<dbReference type="Pfam" id="PF00285">
    <property type="entry name" value="Citrate_synt"/>
    <property type="match status" value="1"/>
</dbReference>
<evidence type="ECO:0000256" key="5">
    <source>
        <dbReference type="RuleBase" id="RU003406"/>
    </source>
</evidence>
<keyword evidence="4 5" id="KW-0808">Transferase</keyword>
<dbReference type="Gene3D" id="1.10.580.10">
    <property type="entry name" value="Citrate Synthase, domain 1"/>
    <property type="match status" value="1"/>
</dbReference>
<evidence type="ECO:0000256" key="1">
    <source>
        <dbReference type="ARBA" id="ARBA00005163"/>
    </source>
</evidence>
<evidence type="ECO:0000313" key="7">
    <source>
        <dbReference type="EMBL" id="XCG62252.1"/>
    </source>
</evidence>
<dbReference type="InterPro" id="IPR019810">
    <property type="entry name" value="Citrate_synthase_AS"/>
</dbReference>
<dbReference type="GO" id="GO:0005975">
    <property type="term" value="P:carbohydrate metabolic process"/>
    <property type="evidence" value="ECO:0007669"/>
    <property type="project" value="TreeGrafter"/>
</dbReference>
<dbReference type="SUPFAM" id="SSF46955">
    <property type="entry name" value="Putative DNA-binding domain"/>
    <property type="match status" value="1"/>
</dbReference>
<gene>
    <name evidence="7" type="ORF">ABLG96_13360</name>
</gene>
<evidence type="ECO:0000256" key="4">
    <source>
        <dbReference type="ARBA" id="ARBA00022679"/>
    </source>
</evidence>
<dbReference type="Gene3D" id="1.10.230.10">
    <property type="entry name" value="Cytochrome P450-Terp, domain 2"/>
    <property type="match status" value="1"/>
</dbReference>
<dbReference type="PANTHER" id="PTHR11739:SF4">
    <property type="entry name" value="CITRATE SYNTHASE, PEROXISOMAL"/>
    <property type="match status" value="1"/>
</dbReference>